<dbReference type="AlphaFoldDB" id="A0A8J6NCU9"/>
<dbReference type="EMBL" id="JACNJZ010000093">
    <property type="protein sequence ID" value="MBC8317579.1"/>
    <property type="molecule type" value="Genomic_DNA"/>
</dbReference>
<sequence length="251" mass="27569">MNVIPDLSVCVATTANRPDILERFLDSVRRMDDHLSIEVIIVDRYGQEKSSLPAVKSFGSVKLVDADAGCSLPFVLDHAMGISTGRYISLWSDTVVLEPESLVRLVAFLDEHPDTGVVAPAMWTAAGDFQSVARAFPSLLELSSSSSVPGPPMTMPGEGGNTEPEWFSGPGLTVNRFLLEETGGLSEKFLCYWPLEYCLRAAGAGWHLQYCHEARIIGAENSWPVERMGRLSLYQAKMAVALMIVRHRLRA</sequence>
<evidence type="ECO:0000313" key="2">
    <source>
        <dbReference type="EMBL" id="MBC8317579.1"/>
    </source>
</evidence>
<protein>
    <submittedName>
        <fullName evidence="2">Glycosyltransferase family 2 protein</fullName>
    </submittedName>
</protein>
<dbReference type="Gene3D" id="3.90.550.10">
    <property type="entry name" value="Spore Coat Polysaccharide Biosynthesis Protein SpsA, Chain A"/>
    <property type="match status" value="1"/>
</dbReference>
<accession>A0A8J6NCU9</accession>
<feature type="domain" description="Glycosyltransferase 2-like" evidence="1">
    <location>
        <begin position="13"/>
        <end position="123"/>
    </location>
</feature>
<proteinExistence type="predicted"/>
<evidence type="ECO:0000313" key="3">
    <source>
        <dbReference type="Proteomes" id="UP000614424"/>
    </source>
</evidence>
<dbReference type="PANTHER" id="PTHR43179:SF7">
    <property type="entry name" value="RHAMNOSYLTRANSFERASE WBBL"/>
    <property type="match status" value="1"/>
</dbReference>
<dbReference type="InterPro" id="IPR001173">
    <property type="entry name" value="Glyco_trans_2-like"/>
</dbReference>
<gene>
    <name evidence="2" type="ORF">H8E41_06705</name>
</gene>
<dbReference type="Proteomes" id="UP000614424">
    <property type="component" value="Unassembled WGS sequence"/>
</dbReference>
<dbReference type="PANTHER" id="PTHR43179">
    <property type="entry name" value="RHAMNOSYLTRANSFERASE WBBL"/>
    <property type="match status" value="1"/>
</dbReference>
<dbReference type="Pfam" id="PF00535">
    <property type="entry name" value="Glycos_transf_2"/>
    <property type="match status" value="1"/>
</dbReference>
<name>A0A8J6NCU9_9BACT</name>
<dbReference type="SUPFAM" id="SSF53448">
    <property type="entry name" value="Nucleotide-diphospho-sugar transferases"/>
    <property type="match status" value="1"/>
</dbReference>
<organism evidence="2 3">
    <name type="scientific">Candidatus Desulfobia pelagia</name>
    <dbReference type="NCBI Taxonomy" id="2841692"/>
    <lineage>
        <taxon>Bacteria</taxon>
        <taxon>Pseudomonadati</taxon>
        <taxon>Thermodesulfobacteriota</taxon>
        <taxon>Desulfobulbia</taxon>
        <taxon>Desulfobulbales</taxon>
        <taxon>Desulfobulbaceae</taxon>
        <taxon>Candidatus Desulfobia</taxon>
    </lineage>
</organism>
<evidence type="ECO:0000259" key="1">
    <source>
        <dbReference type="Pfam" id="PF00535"/>
    </source>
</evidence>
<dbReference type="InterPro" id="IPR029044">
    <property type="entry name" value="Nucleotide-diphossugar_trans"/>
</dbReference>
<comment type="caution">
    <text evidence="2">The sequence shown here is derived from an EMBL/GenBank/DDBJ whole genome shotgun (WGS) entry which is preliminary data.</text>
</comment>
<reference evidence="2 3" key="1">
    <citation type="submission" date="2020-08" db="EMBL/GenBank/DDBJ databases">
        <title>Bridging the membrane lipid divide: bacteria of the FCB group superphylum have the potential to synthesize archaeal ether lipids.</title>
        <authorList>
            <person name="Villanueva L."/>
            <person name="Von Meijenfeldt F.A.B."/>
            <person name="Westbye A.B."/>
            <person name="Yadav S."/>
            <person name="Hopmans E.C."/>
            <person name="Dutilh B.E."/>
            <person name="Sinninghe Damste J.S."/>
        </authorList>
    </citation>
    <scope>NUCLEOTIDE SEQUENCE [LARGE SCALE GENOMIC DNA]</scope>
    <source>
        <strain evidence="2">NIOZ-UU47</strain>
    </source>
</reference>